<comment type="caution">
    <text evidence="2">The sequence shown here is derived from an EMBL/GenBank/DDBJ whole genome shotgun (WGS) entry which is preliminary data.</text>
</comment>
<evidence type="ECO:0000313" key="2">
    <source>
        <dbReference type="EMBL" id="MFD1767252.1"/>
    </source>
</evidence>
<protein>
    <recommendedName>
        <fullName evidence="4">DUF2946 domain-containing protein</fullName>
    </recommendedName>
</protein>
<keyword evidence="3" id="KW-1185">Reference proteome</keyword>
<name>A0ABW4MEB1_9SPHN</name>
<keyword evidence="1" id="KW-0732">Signal</keyword>
<proteinExistence type="predicted"/>
<dbReference type="EMBL" id="JBHUEL010000009">
    <property type="protein sequence ID" value="MFD1767252.1"/>
    <property type="molecule type" value="Genomic_DNA"/>
</dbReference>
<evidence type="ECO:0000256" key="1">
    <source>
        <dbReference type="SAM" id="SignalP"/>
    </source>
</evidence>
<sequence>MRLFTFLVAFAVLWGGTGGPSLACSVEGPANILVAVDAIDQVTPGNQDDTERRSNPAGHAVGHHHCCTAANAVDKPFAVLSSLKAAPVKPSSTAALTSFAQAPPVQPPAA</sequence>
<gene>
    <name evidence="2" type="ORF">ACFSAG_10405</name>
</gene>
<evidence type="ECO:0008006" key="4">
    <source>
        <dbReference type="Google" id="ProtNLM"/>
    </source>
</evidence>
<dbReference type="Proteomes" id="UP001597215">
    <property type="component" value="Unassembled WGS sequence"/>
</dbReference>
<reference evidence="3" key="1">
    <citation type="journal article" date="2019" name="Int. J. Syst. Evol. Microbiol.">
        <title>The Global Catalogue of Microorganisms (GCM) 10K type strain sequencing project: providing services to taxonomists for standard genome sequencing and annotation.</title>
        <authorList>
            <consortium name="The Broad Institute Genomics Platform"/>
            <consortium name="The Broad Institute Genome Sequencing Center for Infectious Disease"/>
            <person name="Wu L."/>
            <person name="Ma J."/>
        </authorList>
    </citation>
    <scope>NUCLEOTIDE SEQUENCE [LARGE SCALE GENOMIC DNA]</scope>
    <source>
        <strain evidence="3">CGMCC 1.12449</strain>
    </source>
</reference>
<organism evidence="2 3">
    <name type="scientific">Sphingorhabdus buctiana</name>
    <dbReference type="NCBI Taxonomy" id="1508805"/>
    <lineage>
        <taxon>Bacteria</taxon>
        <taxon>Pseudomonadati</taxon>
        <taxon>Pseudomonadota</taxon>
        <taxon>Alphaproteobacteria</taxon>
        <taxon>Sphingomonadales</taxon>
        <taxon>Sphingomonadaceae</taxon>
        <taxon>Sphingorhabdus</taxon>
    </lineage>
</organism>
<accession>A0ABW4MEB1</accession>
<evidence type="ECO:0000313" key="3">
    <source>
        <dbReference type="Proteomes" id="UP001597215"/>
    </source>
</evidence>
<feature type="signal peptide" evidence="1">
    <location>
        <begin position="1"/>
        <end position="23"/>
    </location>
</feature>
<feature type="chain" id="PRO_5045733135" description="DUF2946 domain-containing protein" evidence="1">
    <location>
        <begin position="24"/>
        <end position="110"/>
    </location>
</feature>